<dbReference type="EMBL" id="GGEC01084643">
    <property type="protein sequence ID" value="MBX65127.1"/>
    <property type="molecule type" value="Transcribed_RNA"/>
</dbReference>
<reference evidence="1" key="1">
    <citation type="submission" date="2018-02" db="EMBL/GenBank/DDBJ databases">
        <title>Rhizophora mucronata_Transcriptome.</title>
        <authorList>
            <person name="Meera S.P."/>
            <person name="Sreeshan A."/>
            <person name="Augustine A."/>
        </authorList>
    </citation>
    <scope>NUCLEOTIDE SEQUENCE</scope>
    <source>
        <tissue evidence="1">Leaf</tissue>
    </source>
</reference>
<proteinExistence type="predicted"/>
<evidence type="ECO:0000313" key="1">
    <source>
        <dbReference type="EMBL" id="MBX65127.1"/>
    </source>
</evidence>
<accession>A0A2P2QE29</accession>
<sequence length="10" mass="1127">MGILKLQHMG</sequence>
<name>A0A2P2QE29_RHIMU</name>
<organism evidence="1">
    <name type="scientific">Rhizophora mucronata</name>
    <name type="common">Asiatic mangrove</name>
    <dbReference type="NCBI Taxonomy" id="61149"/>
    <lineage>
        <taxon>Eukaryota</taxon>
        <taxon>Viridiplantae</taxon>
        <taxon>Streptophyta</taxon>
        <taxon>Embryophyta</taxon>
        <taxon>Tracheophyta</taxon>
        <taxon>Spermatophyta</taxon>
        <taxon>Magnoliopsida</taxon>
        <taxon>eudicotyledons</taxon>
        <taxon>Gunneridae</taxon>
        <taxon>Pentapetalae</taxon>
        <taxon>rosids</taxon>
        <taxon>fabids</taxon>
        <taxon>Malpighiales</taxon>
        <taxon>Rhizophoraceae</taxon>
        <taxon>Rhizophora</taxon>
    </lineage>
</organism>
<protein>
    <submittedName>
        <fullName evidence="1">Uncharacterized protein</fullName>
    </submittedName>
</protein>